<evidence type="ECO:0000313" key="2">
    <source>
        <dbReference type="Proteomes" id="UP001066276"/>
    </source>
</evidence>
<dbReference type="AlphaFoldDB" id="A0AAV7UWG7"/>
<proteinExistence type="predicted"/>
<keyword evidence="2" id="KW-1185">Reference proteome</keyword>
<protein>
    <submittedName>
        <fullName evidence="1">Uncharacterized protein</fullName>
    </submittedName>
</protein>
<dbReference type="EMBL" id="JANPWB010000004">
    <property type="protein sequence ID" value="KAJ1193432.1"/>
    <property type="molecule type" value="Genomic_DNA"/>
</dbReference>
<accession>A0AAV7UWG7</accession>
<comment type="caution">
    <text evidence="1">The sequence shown here is derived from an EMBL/GenBank/DDBJ whole genome shotgun (WGS) entry which is preliminary data.</text>
</comment>
<name>A0AAV7UWG7_PLEWA</name>
<sequence length="107" mass="11554">MIHRPLFEDELRSLTASGDSTALFCQFLETNAFLTAILYGQVSPGEACLKASERPSSSAIFPLGTRALSVTCADTRARLPCAHARACSRTSCMLTVAWQRASPAFAR</sequence>
<reference evidence="1" key="1">
    <citation type="journal article" date="2022" name="bioRxiv">
        <title>Sequencing and chromosome-scale assembly of the giantPleurodeles waltlgenome.</title>
        <authorList>
            <person name="Brown T."/>
            <person name="Elewa A."/>
            <person name="Iarovenko S."/>
            <person name="Subramanian E."/>
            <person name="Araus A.J."/>
            <person name="Petzold A."/>
            <person name="Susuki M."/>
            <person name="Suzuki K.-i.T."/>
            <person name="Hayashi T."/>
            <person name="Toyoda A."/>
            <person name="Oliveira C."/>
            <person name="Osipova E."/>
            <person name="Leigh N.D."/>
            <person name="Simon A."/>
            <person name="Yun M.H."/>
        </authorList>
    </citation>
    <scope>NUCLEOTIDE SEQUENCE</scope>
    <source>
        <strain evidence="1">20211129_DDA</strain>
        <tissue evidence="1">Liver</tissue>
    </source>
</reference>
<organism evidence="1 2">
    <name type="scientific">Pleurodeles waltl</name>
    <name type="common">Iberian ribbed newt</name>
    <dbReference type="NCBI Taxonomy" id="8319"/>
    <lineage>
        <taxon>Eukaryota</taxon>
        <taxon>Metazoa</taxon>
        <taxon>Chordata</taxon>
        <taxon>Craniata</taxon>
        <taxon>Vertebrata</taxon>
        <taxon>Euteleostomi</taxon>
        <taxon>Amphibia</taxon>
        <taxon>Batrachia</taxon>
        <taxon>Caudata</taxon>
        <taxon>Salamandroidea</taxon>
        <taxon>Salamandridae</taxon>
        <taxon>Pleurodelinae</taxon>
        <taxon>Pleurodeles</taxon>
    </lineage>
</organism>
<gene>
    <name evidence="1" type="ORF">NDU88_002730</name>
</gene>
<dbReference type="Proteomes" id="UP001066276">
    <property type="component" value="Chromosome 2_2"/>
</dbReference>
<evidence type="ECO:0000313" key="1">
    <source>
        <dbReference type="EMBL" id="KAJ1193432.1"/>
    </source>
</evidence>